<dbReference type="Proteomes" id="UP000239576">
    <property type="component" value="Unassembled WGS sequence"/>
</dbReference>
<dbReference type="RefSeq" id="WP_106261156.1">
    <property type="nucleotide sequence ID" value="NZ_CAWNSW010000115.1"/>
</dbReference>
<dbReference type="InterPro" id="IPR039315">
    <property type="entry name" value="CheW"/>
</dbReference>
<dbReference type="GO" id="GO:0007165">
    <property type="term" value="P:signal transduction"/>
    <property type="evidence" value="ECO:0007669"/>
    <property type="project" value="InterPro"/>
</dbReference>
<feature type="domain" description="CheW-like" evidence="1">
    <location>
        <begin position="29"/>
        <end position="184"/>
    </location>
</feature>
<gene>
    <name evidence="2" type="ORF">C7B82_30830</name>
</gene>
<comment type="caution">
    <text evidence="2">The sequence shown here is derived from an EMBL/GenBank/DDBJ whole genome shotgun (WGS) entry which is preliminary data.</text>
</comment>
<evidence type="ECO:0000313" key="3">
    <source>
        <dbReference type="Proteomes" id="UP000239576"/>
    </source>
</evidence>
<dbReference type="Gene3D" id="2.40.50.180">
    <property type="entry name" value="CheA-289, Domain 4"/>
    <property type="match status" value="1"/>
</dbReference>
<dbReference type="SUPFAM" id="SSF50341">
    <property type="entry name" value="CheW-like"/>
    <property type="match status" value="1"/>
</dbReference>
<keyword evidence="3" id="KW-1185">Reference proteome</keyword>
<proteinExistence type="predicted"/>
<dbReference type="SMART" id="SM00260">
    <property type="entry name" value="CheW"/>
    <property type="match status" value="1"/>
</dbReference>
<evidence type="ECO:0000259" key="1">
    <source>
        <dbReference type="PROSITE" id="PS50851"/>
    </source>
</evidence>
<name>A0A2T1DT28_9CYAN</name>
<protein>
    <submittedName>
        <fullName evidence="2">Chemotaxis protein CheW</fullName>
    </submittedName>
</protein>
<dbReference type="PROSITE" id="PS50851">
    <property type="entry name" value="CHEW"/>
    <property type="match status" value="1"/>
</dbReference>
<dbReference type="AlphaFoldDB" id="A0A2T1DT28"/>
<dbReference type="GO" id="GO:0005829">
    <property type="term" value="C:cytosol"/>
    <property type="evidence" value="ECO:0007669"/>
    <property type="project" value="TreeGrafter"/>
</dbReference>
<dbReference type="EMBL" id="PVWK01000161">
    <property type="protein sequence ID" value="PSB23544.1"/>
    <property type="molecule type" value="Genomic_DNA"/>
</dbReference>
<dbReference type="GO" id="GO:0006935">
    <property type="term" value="P:chemotaxis"/>
    <property type="evidence" value="ECO:0007669"/>
    <property type="project" value="InterPro"/>
</dbReference>
<dbReference type="PANTHER" id="PTHR22617:SF23">
    <property type="entry name" value="CHEMOTAXIS PROTEIN CHEW"/>
    <property type="match status" value="1"/>
</dbReference>
<sequence>MSDAVSLSDSHALATRTQEQAIVSANDTKEQFLRLHLVPDTKVLLPIQQVAEVLTIPAGQIVPIPHMPACVMGVYNWRGEVLWMVDLGHLCGLIPYYQQAVRVAHTAVVLQGQDKKSTQKSQTLGLVLDRVEDVEWCDPKVIQPLSSSTLTSELAALLRGYWWKSDDAMLAVLEAEAIIATISRL</sequence>
<dbReference type="PANTHER" id="PTHR22617">
    <property type="entry name" value="CHEMOTAXIS SENSOR HISTIDINE KINASE-RELATED"/>
    <property type="match status" value="1"/>
</dbReference>
<evidence type="ECO:0000313" key="2">
    <source>
        <dbReference type="EMBL" id="PSB23544.1"/>
    </source>
</evidence>
<accession>A0A2T1DT28</accession>
<dbReference type="InterPro" id="IPR036061">
    <property type="entry name" value="CheW-like_dom_sf"/>
</dbReference>
<organism evidence="2 3">
    <name type="scientific">Stenomitos frigidus ULC18</name>
    <dbReference type="NCBI Taxonomy" id="2107698"/>
    <lineage>
        <taxon>Bacteria</taxon>
        <taxon>Bacillati</taxon>
        <taxon>Cyanobacteriota</taxon>
        <taxon>Cyanophyceae</taxon>
        <taxon>Leptolyngbyales</taxon>
        <taxon>Leptolyngbyaceae</taxon>
        <taxon>Stenomitos</taxon>
    </lineage>
</organism>
<dbReference type="Pfam" id="PF01584">
    <property type="entry name" value="CheW"/>
    <property type="match status" value="1"/>
</dbReference>
<dbReference type="InterPro" id="IPR002545">
    <property type="entry name" value="CheW-lke_dom"/>
</dbReference>
<dbReference type="OrthoDB" id="425983at2"/>
<reference evidence="2 3" key="2">
    <citation type="submission" date="2018-03" db="EMBL/GenBank/DDBJ databases">
        <title>The ancient ancestry and fast evolution of plastids.</title>
        <authorList>
            <person name="Moore K.R."/>
            <person name="Magnabosco C."/>
            <person name="Momper L."/>
            <person name="Gold D.A."/>
            <person name="Bosak T."/>
            <person name="Fournier G.P."/>
        </authorList>
    </citation>
    <scope>NUCLEOTIDE SEQUENCE [LARGE SCALE GENOMIC DNA]</scope>
    <source>
        <strain evidence="2 3">ULC18</strain>
    </source>
</reference>
<reference evidence="3" key="1">
    <citation type="submission" date="2018-02" db="EMBL/GenBank/DDBJ databases">
        <authorList>
            <person name="Moore K."/>
            <person name="Momper L."/>
        </authorList>
    </citation>
    <scope>NUCLEOTIDE SEQUENCE [LARGE SCALE GENOMIC DNA]</scope>
    <source>
        <strain evidence="3">ULC18</strain>
    </source>
</reference>